<reference evidence="2" key="2">
    <citation type="submission" date="2020-09" db="EMBL/GenBank/DDBJ databases">
        <authorList>
            <person name="Sun Q."/>
            <person name="Kim S."/>
        </authorList>
    </citation>
    <scope>NUCLEOTIDE SEQUENCE</scope>
    <source>
        <strain evidence="2">KCTC 23430</strain>
    </source>
</reference>
<proteinExistence type="predicted"/>
<dbReference type="EMBL" id="BMYM01000001">
    <property type="protein sequence ID" value="GHD29455.1"/>
    <property type="molecule type" value="Genomic_DNA"/>
</dbReference>
<organism evidence="2 3">
    <name type="scientific">Parahalioglobus pacificus</name>
    <dbReference type="NCBI Taxonomy" id="930806"/>
    <lineage>
        <taxon>Bacteria</taxon>
        <taxon>Pseudomonadati</taxon>
        <taxon>Pseudomonadota</taxon>
        <taxon>Gammaproteobacteria</taxon>
        <taxon>Cellvibrionales</taxon>
        <taxon>Halieaceae</taxon>
        <taxon>Parahalioglobus</taxon>
    </lineage>
</organism>
<evidence type="ECO:0000256" key="1">
    <source>
        <dbReference type="SAM" id="SignalP"/>
    </source>
</evidence>
<dbReference type="Pfam" id="PF20420">
    <property type="entry name" value="DUF6702"/>
    <property type="match status" value="1"/>
</dbReference>
<gene>
    <name evidence="2" type="ORF">GCM10007053_10010</name>
</gene>
<sequence length="161" mass="17668">MGTAHPLIALVLGLCVALAQAHPNHTSFAEVDWSEDRSSLEVSLRVIPEDLEQALAFISGAPVNLQQPDIDTLLAAYLQRHFQVADPQGSVAPVTLVGTSVQYRQTWLYFTLAAPAEQPLSLTNTLLLDTVEGQVNQVRPLWQAESLIFNAETSTQPLWRP</sequence>
<feature type="chain" id="PRO_5037527412" description="Orphan protein" evidence="1">
    <location>
        <begin position="22"/>
        <end position="161"/>
    </location>
</feature>
<keyword evidence="1" id="KW-0732">Signal</keyword>
<evidence type="ECO:0000313" key="2">
    <source>
        <dbReference type="EMBL" id="GHD29455.1"/>
    </source>
</evidence>
<dbReference type="InterPro" id="IPR046525">
    <property type="entry name" value="DUF6702"/>
</dbReference>
<name>A0A918XG95_9GAMM</name>
<dbReference type="AlphaFoldDB" id="A0A918XG95"/>
<accession>A0A918XG95</accession>
<feature type="signal peptide" evidence="1">
    <location>
        <begin position="1"/>
        <end position="21"/>
    </location>
</feature>
<reference evidence="2" key="1">
    <citation type="journal article" date="2014" name="Int. J. Syst. Evol. Microbiol.">
        <title>Complete genome sequence of Corynebacterium casei LMG S-19264T (=DSM 44701T), isolated from a smear-ripened cheese.</title>
        <authorList>
            <consortium name="US DOE Joint Genome Institute (JGI-PGF)"/>
            <person name="Walter F."/>
            <person name="Albersmeier A."/>
            <person name="Kalinowski J."/>
            <person name="Ruckert C."/>
        </authorList>
    </citation>
    <scope>NUCLEOTIDE SEQUENCE</scope>
    <source>
        <strain evidence="2">KCTC 23430</strain>
    </source>
</reference>
<protein>
    <recommendedName>
        <fullName evidence="4">Orphan protein</fullName>
    </recommendedName>
</protein>
<dbReference type="RefSeq" id="WP_189475686.1">
    <property type="nucleotide sequence ID" value="NZ_BMYM01000001.1"/>
</dbReference>
<evidence type="ECO:0000313" key="3">
    <source>
        <dbReference type="Proteomes" id="UP000644693"/>
    </source>
</evidence>
<dbReference type="Proteomes" id="UP000644693">
    <property type="component" value="Unassembled WGS sequence"/>
</dbReference>
<keyword evidence="3" id="KW-1185">Reference proteome</keyword>
<evidence type="ECO:0008006" key="4">
    <source>
        <dbReference type="Google" id="ProtNLM"/>
    </source>
</evidence>
<comment type="caution">
    <text evidence="2">The sequence shown here is derived from an EMBL/GenBank/DDBJ whole genome shotgun (WGS) entry which is preliminary data.</text>
</comment>